<dbReference type="EMBL" id="JAGKQQ010000001">
    <property type="protein sequence ID" value="MBP3954146.1"/>
    <property type="molecule type" value="Genomic_DNA"/>
</dbReference>
<evidence type="ECO:0000313" key="2">
    <source>
        <dbReference type="Proteomes" id="UP000676565"/>
    </source>
</evidence>
<gene>
    <name evidence="1" type="ORF">J8F10_02390</name>
</gene>
<organism evidence="1 2">
    <name type="scientific">Gemmata palustris</name>
    <dbReference type="NCBI Taxonomy" id="2822762"/>
    <lineage>
        <taxon>Bacteria</taxon>
        <taxon>Pseudomonadati</taxon>
        <taxon>Planctomycetota</taxon>
        <taxon>Planctomycetia</taxon>
        <taxon>Gemmatales</taxon>
        <taxon>Gemmataceae</taxon>
        <taxon>Gemmata</taxon>
    </lineage>
</organism>
<keyword evidence="2" id="KW-1185">Reference proteome</keyword>
<sequence length="300" mass="33034">MGVFDQAARFAAQADAGVVPARLLTGSGLALTFREWLDTRTIPLPGGPDRTADLVAALDTGATNDAPWLLVLEFQAQPDADKLDVTLEEVAVLRSRARHGADRKGKYKVTTGLVYTRDRCPDDTLDMRLPDGSGTRHTTRTWNVAEDDASKALDAVTAGSVSWGMLFWVPLMAGADQEAPIARWKELATSGVKDRVRRGDLAVVALVFAELAGRSIVWKRALEDFDMTESQVVNEWISRAELRKEQQLVVRLLNTRFPGKASAEVTKIISEQESADLLNHWFDTAASVPTFDEFLKVLKQ</sequence>
<dbReference type="RefSeq" id="WP_210652290.1">
    <property type="nucleotide sequence ID" value="NZ_JAGKQQ010000001.1"/>
</dbReference>
<accession>A0ABS5BKB4</accession>
<protein>
    <submittedName>
        <fullName evidence="1">Uncharacterized protein</fullName>
    </submittedName>
</protein>
<proteinExistence type="predicted"/>
<comment type="caution">
    <text evidence="1">The sequence shown here is derived from an EMBL/GenBank/DDBJ whole genome shotgun (WGS) entry which is preliminary data.</text>
</comment>
<name>A0ABS5BKB4_9BACT</name>
<reference evidence="1 2" key="1">
    <citation type="submission" date="2021-04" db="EMBL/GenBank/DDBJ databases">
        <authorList>
            <person name="Ivanova A."/>
        </authorList>
    </citation>
    <scope>NUCLEOTIDE SEQUENCE [LARGE SCALE GENOMIC DNA]</scope>
    <source>
        <strain evidence="1 2">G18</strain>
    </source>
</reference>
<dbReference type="Proteomes" id="UP000676565">
    <property type="component" value="Unassembled WGS sequence"/>
</dbReference>
<evidence type="ECO:0000313" key="1">
    <source>
        <dbReference type="EMBL" id="MBP3954146.1"/>
    </source>
</evidence>